<accession>A0ABP7XXR2</accession>
<evidence type="ECO:0008006" key="3">
    <source>
        <dbReference type="Google" id="ProtNLM"/>
    </source>
</evidence>
<protein>
    <recommendedName>
        <fullName evidence="3">NfeD-like C-terminal domain-containing protein</fullName>
    </recommendedName>
</protein>
<dbReference type="Gene3D" id="2.40.50.90">
    <property type="match status" value="1"/>
</dbReference>
<dbReference type="Proteomes" id="UP001501495">
    <property type="component" value="Unassembled WGS sequence"/>
</dbReference>
<name>A0ABP7XXR2_9ACTN</name>
<keyword evidence="2" id="KW-1185">Reference proteome</keyword>
<dbReference type="SUPFAM" id="SSF50199">
    <property type="entry name" value="Staphylococcal nuclease"/>
    <property type="match status" value="1"/>
</dbReference>
<sequence length="94" mass="9698">MAIVGLVIFTGLRGVVSGIGLYGGGDLLADRGRGSLATERVADRPHGKARRTRGSVAYVLDGDTVEVTTRDGGTVRVRFLGISAPEIPHPGKAG</sequence>
<organism evidence="1 2">
    <name type="scientific">Nocardioides fonticola</name>
    <dbReference type="NCBI Taxonomy" id="450363"/>
    <lineage>
        <taxon>Bacteria</taxon>
        <taxon>Bacillati</taxon>
        <taxon>Actinomycetota</taxon>
        <taxon>Actinomycetes</taxon>
        <taxon>Propionibacteriales</taxon>
        <taxon>Nocardioidaceae</taxon>
        <taxon>Nocardioides</taxon>
    </lineage>
</organism>
<gene>
    <name evidence="1" type="ORF">GCM10022215_38220</name>
</gene>
<proteinExistence type="predicted"/>
<comment type="caution">
    <text evidence="1">The sequence shown here is derived from an EMBL/GenBank/DDBJ whole genome shotgun (WGS) entry which is preliminary data.</text>
</comment>
<dbReference type="EMBL" id="BAAAZH010000031">
    <property type="protein sequence ID" value="GAA4127595.1"/>
    <property type="molecule type" value="Genomic_DNA"/>
</dbReference>
<reference evidence="2" key="1">
    <citation type="journal article" date="2019" name="Int. J. Syst. Evol. Microbiol.">
        <title>The Global Catalogue of Microorganisms (GCM) 10K type strain sequencing project: providing services to taxonomists for standard genome sequencing and annotation.</title>
        <authorList>
            <consortium name="The Broad Institute Genomics Platform"/>
            <consortium name="The Broad Institute Genome Sequencing Center for Infectious Disease"/>
            <person name="Wu L."/>
            <person name="Ma J."/>
        </authorList>
    </citation>
    <scope>NUCLEOTIDE SEQUENCE [LARGE SCALE GENOMIC DNA]</scope>
    <source>
        <strain evidence="2">JCM 16703</strain>
    </source>
</reference>
<evidence type="ECO:0000313" key="1">
    <source>
        <dbReference type="EMBL" id="GAA4127595.1"/>
    </source>
</evidence>
<dbReference type="InterPro" id="IPR035437">
    <property type="entry name" value="SNase_OB-fold_sf"/>
</dbReference>
<evidence type="ECO:0000313" key="2">
    <source>
        <dbReference type="Proteomes" id="UP001501495"/>
    </source>
</evidence>